<feature type="compositionally biased region" description="Basic and acidic residues" evidence="10">
    <location>
        <begin position="121"/>
        <end position="137"/>
    </location>
</feature>
<comment type="similarity">
    <text evidence="9">Belongs to the GTP-binding SRP family. FtsY subfamily.</text>
</comment>
<keyword evidence="3 9" id="KW-0547">Nucleotide-binding</keyword>
<evidence type="ECO:0000256" key="7">
    <source>
        <dbReference type="ARBA" id="ARBA00023170"/>
    </source>
</evidence>
<keyword evidence="16" id="KW-1185">Reference proteome</keyword>
<dbReference type="SUPFAM" id="SSF52540">
    <property type="entry name" value="P-loop containing nucleoside triphosphate hydrolases"/>
    <property type="match status" value="1"/>
</dbReference>
<feature type="region of interest" description="Disordered" evidence="10">
    <location>
        <begin position="1"/>
        <end position="45"/>
    </location>
</feature>
<dbReference type="SMART" id="SM00963">
    <property type="entry name" value="SRP54_N"/>
    <property type="match status" value="1"/>
</dbReference>
<dbReference type="EC" id="3.6.5.4" evidence="9"/>
<dbReference type="Gene3D" id="1.20.120.140">
    <property type="entry name" value="Signal recognition particle SRP54, nucleotide-binding domain"/>
    <property type="match status" value="1"/>
</dbReference>
<name>A0ABT5D7T1_9BACT</name>
<feature type="transmembrane region" description="Helical" evidence="11">
    <location>
        <begin position="50"/>
        <end position="67"/>
    </location>
</feature>
<dbReference type="InterPro" id="IPR000897">
    <property type="entry name" value="SRP54_GTPase_dom"/>
</dbReference>
<organism evidence="15 16">
    <name type="scientific">Stigmatella ashevillensis</name>
    <dbReference type="NCBI Taxonomy" id="2995309"/>
    <lineage>
        <taxon>Bacteria</taxon>
        <taxon>Pseudomonadati</taxon>
        <taxon>Myxococcota</taxon>
        <taxon>Myxococcia</taxon>
        <taxon>Myxococcales</taxon>
        <taxon>Cystobacterineae</taxon>
        <taxon>Archangiaceae</taxon>
        <taxon>Stigmatella</taxon>
    </lineage>
</organism>
<evidence type="ECO:0000313" key="16">
    <source>
        <dbReference type="Proteomes" id="UP001221838"/>
    </source>
</evidence>
<dbReference type="PANTHER" id="PTHR43134:SF1">
    <property type="entry name" value="SIGNAL RECOGNITION PARTICLE RECEPTOR SUBUNIT ALPHA"/>
    <property type="match status" value="1"/>
</dbReference>
<reference evidence="15 16" key="1">
    <citation type="submission" date="2022-11" db="EMBL/GenBank/DDBJ databases">
        <title>Minimal conservation of predation-associated metabolite biosynthetic gene clusters underscores biosynthetic potential of Myxococcota including descriptions for ten novel species: Archangium lansinium sp. nov., Myxococcus landrumus sp. nov., Nannocystis bai.</title>
        <authorList>
            <person name="Ahearne A."/>
            <person name="Stevens C."/>
            <person name="Dowd S."/>
        </authorList>
    </citation>
    <scope>NUCLEOTIDE SEQUENCE [LARGE SCALE GENOMIC DNA]</scope>
    <source>
        <strain evidence="15 16">NCWAL01</strain>
    </source>
</reference>
<evidence type="ECO:0000256" key="5">
    <source>
        <dbReference type="ARBA" id="ARBA00023134"/>
    </source>
</evidence>
<protein>
    <recommendedName>
        <fullName evidence="9">Signal recognition particle receptor FtsY</fullName>
        <shortName evidence="9">SRP receptor</shortName>
        <ecNumber evidence="9">3.6.5.4</ecNumber>
    </recommendedName>
</protein>
<keyword evidence="2 9" id="KW-0963">Cytoplasm</keyword>
<dbReference type="EMBL" id="JAQNDM010000002">
    <property type="protein sequence ID" value="MDC0709725.1"/>
    <property type="molecule type" value="Genomic_DNA"/>
</dbReference>
<dbReference type="Pfam" id="PF00448">
    <property type="entry name" value="SRP54"/>
    <property type="match status" value="1"/>
</dbReference>
<comment type="subcellular location">
    <subcellularLocation>
        <location evidence="9">Cell membrane</location>
        <topology evidence="9">Peripheral membrane protein</topology>
        <orientation evidence="9">Cytoplasmic side</orientation>
    </subcellularLocation>
    <subcellularLocation>
        <location evidence="9">Cytoplasm</location>
    </subcellularLocation>
</comment>
<feature type="binding site" evidence="9">
    <location>
        <begin position="479"/>
        <end position="482"/>
    </location>
    <ligand>
        <name>GTP</name>
        <dbReference type="ChEBI" id="CHEBI:37565"/>
    </ligand>
</feature>
<comment type="function">
    <text evidence="9">Involved in targeting and insertion of nascent membrane proteins into the cytoplasmic membrane. Acts as a receptor for the complex formed by the signal recognition particle (SRP) and the ribosome-nascent chain (RNC).</text>
</comment>
<evidence type="ECO:0000256" key="6">
    <source>
        <dbReference type="ARBA" id="ARBA00023136"/>
    </source>
</evidence>
<feature type="domain" description="SRP54-type proteins GTP-binding" evidence="13">
    <location>
        <begin position="326"/>
        <end position="527"/>
    </location>
</feature>
<keyword evidence="11" id="KW-1133">Transmembrane helix</keyword>
<dbReference type="SMART" id="SM00382">
    <property type="entry name" value="AAA"/>
    <property type="match status" value="1"/>
</dbReference>
<dbReference type="Pfam" id="PF02881">
    <property type="entry name" value="SRP54_N"/>
    <property type="match status" value="1"/>
</dbReference>
<keyword evidence="6 9" id="KW-0472">Membrane</keyword>
<keyword evidence="5 9" id="KW-0342">GTP-binding</keyword>
<comment type="subunit">
    <text evidence="9">Part of the signal recognition particle protein translocation system, which is composed of SRP and FtsY.</text>
</comment>
<feature type="binding site" evidence="9">
    <location>
        <begin position="415"/>
        <end position="419"/>
    </location>
    <ligand>
        <name>GTP</name>
        <dbReference type="ChEBI" id="CHEBI:37565"/>
    </ligand>
</feature>
<dbReference type="NCBIfam" id="TIGR00064">
    <property type="entry name" value="ftsY"/>
    <property type="match status" value="1"/>
</dbReference>
<proteinExistence type="inferred from homology"/>
<keyword evidence="11" id="KW-0812">Transmembrane</keyword>
<dbReference type="CDD" id="cd17874">
    <property type="entry name" value="FtsY"/>
    <property type="match status" value="1"/>
</dbReference>
<evidence type="ECO:0000256" key="1">
    <source>
        <dbReference type="ARBA" id="ARBA00022475"/>
    </source>
</evidence>
<dbReference type="PANTHER" id="PTHR43134">
    <property type="entry name" value="SIGNAL RECOGNITION PARTICLE RECEPTOR SUBUNIT ALPHA"/>
    <property type="match status" value="1"/>
</dbReference>
<dbReference type="HAMAP" id="MF_00920">
    <property type="entry name" value="FtsY"/>
    <property type="match status" value="1"/>
</dbReference>
<dbReference type="RefSeq" id="WP_272138521.1">
    <property type="nucleotide sequence ID" value="NZ_JAQNDM010000002.1"/>
</dbReference>
<keyword evidence="1 9" id="KW-1003">Cell membrane</keyword>
<feature type="binding site" evidence="9">
    <location>
        <begin position="333"/>
        <end position="340"/>
    </location>
    <ligand>
        <name>GTP</name>
        <dbReference type="ChEBI" id="CHEBI:37565"/>
    </ligand>
</feature>
<keyword evidence="7 9" id="KW-0675">Receptor</keyword>
<dbReference type="InterPro" id="IPR042101">
    <property type="entry name" value="SRP54_N_sf"/>
</dbReference>
<feature type="region of interest" description="Disordered" evidence="10">
    <location>
        <begin position="121"/>
        <end position="212"/>
    </location>
</feature>
<sequence length="527" mass="56652">MKTPPLLDVLAAQVPAPTPVPPPPAGTPGTPPGSETGVPSAPEASPVSTVVGYGVLGLFVLLMLLALRKLVRKPARAPERPGKPAVAPEPGQPSLPAQTPQLRVELPPSEAEQALLREAEQAHARVQELSRQREEATRAAQQARDATERARLESEAQALKEKEEEEKRAEYRAKKAAEEETRERRKRERDEADRLAAEQKAREAAEAEAAQRAVEATERAKIQAEAGRTLAQGLDKTKSQGFMARLNGLFGQNRQVDESVLAELEEILFTADIGVRTASNLVELAREKLKRNELSNPERIKALIREEVARIVDLPVPRSLEGGGPPHVVMVVGVNGAGKTTTIGKLAAQLTGQGKKVVLAAGDTFRAAATEQLDVWAERAKAELVKGEENGDPGAVVFNAVKRAQEIGASVVIADTAGRLHTKAPLMEELKKVKRVLGKALEGAPHEVLLVLDSTNGQNAIQQAKQFHEAVGINAIALTKLDGTAKGGVIIGICDELKLPVVWVGVGEKIADLRRFEPRDFVKALFD</sequence>
<feature type="domain" description="Signal recognition particle SRP54 helical bundle" evidence="14">
    <location>
        <begin position="230"/>
        <end position="312"/>
    </location>
</feature>
<evidence type="ECO:0000259" key="12">
    <source>
        <dbReference type="SMART" id="SM00382"/>
    </source>
</evidence>
<dbReference type="InterPro" id="IPR004390">
    <property type="entry name" value="SR_rcpt_FtsY"/>
</dbReference>
<accession>A0ABT5D7T1</accession>
<feature type="region of interest" description="Disordered" evidence="10">
    <location>
        <begin position="74"/>
        <end position="99"/>
    </location>
</feature>
<keyword evidence="4 9" id="KW-0378">Hydrolase</keyword>
<evidence type="ECO:0000256" key="9">
    <source>
        <dbReference type="HAMAP-Rule" id="MF_00920"/>
    </source>
</evidence>
<evidence type="ECO:0000259" key="13">
    <source>
        <dbReference type="SMART" id="SM00962"/>
    </source>
</evidence>
<dbReference type="SUPFAM" id="SSF47364">
    <property type="entry name" value="Domain of the SRP/SRP receptor G-proteins"/>
    <property type="match status" value="1"/>
</dbReference>
<dbReference type="Proteomes" id="UP001221838">
    <property type="component" value="Unassembled WGS sequence"/>
</dbReference>
<dbReference type="Gene3D" id="3.40.50.300">
    <property type="entry name" value="P-loop containing nucleotide triphosphate hydrolases"/>
    <property type="match status" value="1"/>
</dbReference>
<evidence type="ECO:0000256" key="8">
    <source>
        <dbReference type="ARBA" id="ARBA00048027"/>
    </source>
</evidence>
<feature type="domain" description="AAA+ ATPase" evidence="12">
    <location>
        <begin position="325"/>
        <end position="525"/>
    </location>
</feature>
<dbReference type="InterPro" id="IPR013822">
    <property type="entry name" value="Signal_recog_particl_SRP54_hlx"/>
</dbReference>
<gene>
    <name evidence="9 15" type="primary">ftsY</name>
    <name evidence="15" type="ORF">POL68_14735</name>
</gene>
<comment type="caution">
    <text evidence="15">The sequence shown here is derived from an EMBL/GenBank/DDBJ whole genome shotgun (WGS) entry which is preliminary data.</text>
</comment>
<evidence type="ECO:0000256" key="4">
    <source>
        <dbReference type="ARBA" id="ARBA00022801"/>
    </source>
</evidence>
<feature type="compositionally biased region" description="Basic and acidic residues" evidence="10">
    <location>
        <begin position="145"/>
        <end position="205"/>
    </location>
</feature>
<comment type="catalytic activity">
    <reaction evidence="8 9">
        <text>GTP + H2O = GDP + phosphate + H(+)</text>
        <dbReference type="Rhea" id="RHEA:19669"/>
        <dbReference type="ChEBI" id="CHEBI:15377"/>
        <dbReference type="ChEBI" id="CHEBI:15378"/>
        <dbReference type="ChEBI" id="CHEBI:37565"/>
        <dbReference type="ChEBI" id="CHEBI:43474"/>
        <dbReference type="ChEBI" id="CHEBI:58189"/>
        <dbReference type="EC" id="3.6.5.4"/>
    </reaction>
</comment>
<evidence type="ECO:0000259" key="14">
    <source>
        <dbReference type="SMART" id="SM00963"/>
    </source>
</evidence>
<dbReference type="InterPro" id="IPR003593">
    <property type="entry name" value="AAA+_ATPase"/>
</dbReference>
<dbReference type="InterPro" id="IPR036225">
    <property type="entry name" value="SRP/SRP_N"/>
</dbReference>
<evidence type="ECO:0000256" key="10">
    <source>
        <dbReference type="SAM" id="MobiDB-lite"/>
    </source>
</evidence>
<dbReference type="SMART" id="SM00962">
    <property type="entry name" value="SRP54"/>
    <property type="match status" value="1"/>
</dbReference>
<evidence type="ECO:0000256" key="3">
    <source>
        <dbReference type="ARBA" id="ARBA00022741"/>
    </source>
</evidence>
<evidence type="ECO:0000256" key="2">
    <source>
        <dbReference type="ARBA" id="ARBA00022490"/>
    </source>
</evidence>
<dbReference type="InterPro" id="IPR027417">
    <property type="entry name" value="P-loop_NTPase"/>
</dbReference>
<feature type="compositionally biased region" description="Pro residues" evidence="10">
    <location>
        <begin position="16"/>
        <end position="31"/>
    </location>
</feature>
<evidence type="ECO:0000256" key="11">
    <source>
        <dbReference type="SAM" id="Phobius"/>
    </source>
</evidence>
<evidence type="ECO:0000313" key="15">
    <source>
        <dbReference type="EMBL" id="MDC0709725.1"/>
    </source>
</evidence>